<dbReference type="EMBL" id="GFDL01000659">
    <property type="protein sequence ID" value="JAV34386.1"/>
    <property type="molecule type" value="Transcribed_RNA"/>
</dbReference>
<evidence type="ECO:0000313" key="3">
    <source>
        <dbReference type="EMBL" id="JAV34386.1"/>
    </source>
</evidence>
<dbReference type="InterPro" id="IPR043987">
    <property type="entry name" value="CCZ1/INTU/HSP4_longin_1"/>
</dbReference>
<dbReference type="Pfam" id="PF19033">
    <property type="entry name" value="Intu_longin_3"/>
    <property type="match status" value="1"/>
</dbReference>
<dbReference type="GO" id="GO:0005765">
    <property type="term" value="C:lysosomal membrane"/>
    <property type="evidence" value="ECO:0007669"/>
    <property type="project" value="TreeGrafter"/>
</dbReference>
<dbReference type="Pfam" id="PF19031">
    <property type="entry name" value="Intu_longin_1"/>
    <property type="match status" value="1"/>
</dbReference>
<organism evidence="3">
    <name type="scientific">Culex tarsalis</name>
    <name type="common">Encephalitis mosquito</name>
    <dbReference type="NCBI Taxonomy" id="7177"/>
    <lineage>
        <taxon>Eukaryota</taxon>
        <taxon>Metazoa</taxon>
        <taxon>Ecdysozoa</taxon>
        <taxon>Arthropoda</taxon>
        <taxon>Hexapoda</taxon>
        <taxon>Insecta</taxon>
        <taxon>Pterygota</taxon>
        <taxon>Neoptera</taxon>
        <taxon>Endopterygota</taxon>
        <taxon>Diptera</taxon>
        <taxon>Nematocera</taxon>
        <taxon>Culicoidea</taxon>
        <taxon>Culicidae</taxon>
        <taxon>Culicinae</taxon>
        <taxon>Culicini</taxon>
        <taxon>Culex</taxon>
        <taxon>Culex</taxon>
    </lineage>
</organism>
<evidence type="ECO:0000259" key="1">
    <source>
        <dbReference type="Pfam" id="PF19031"/>
    </source>
</evidence>
<dbReference type="GO" id="GO:0031267">
    <property type="term" value="F:small GTPase binding"/>
    <property type="evidence" value="ECO:0007669"/>
    <property type="project" value="TreeGrafter"/>
</dbReference>
<name>A0A1Q3G3P5_CULTA</name>
<sequence>MSKELMIVFVYDTIKNDEFADPVKSVVYFHPSWVSETQKLLLCGQLMGTTHFLGETLFRPRMITLQSGKFAIKSFGRFVMAVGSDRNISEVVLEHRANFLHSLLKLYHCDINTIYEQSNAAGQQTKFADKLYGIIESYLPLLQFNGNIFQNVSSLKIPKSASNMYLEATQILQSFQQIKGVLGGTIFYHNKVVASQLSDNLTKIFTLSDLYRLKTSEYVPANYHIPVGVTLINAYISSGDYEKLSQSSTQSHNLFQNAVSKDIIPFPVRKKSISKDFMIKKDKSLIFTNIPEEDMEELAGPSKSANPRKTTFNRPTHLPLLFKNPVSMGTVESGFNSINFDETDSFPNFIGKTSVCSTPMTENKLLSHGNVLSICAASESIDIDKKAEPIDQEEVRPEAIVEEQSASGSNEEIQNYVSNYISNPHSSNHIRSSLPNLNKCNSKASENVSQITTPNKKTRTSKFRNTIADPTYPIFNDNGTLISYSLFQEFVNLHYNGLKNCGNTTKILNGTCNKEEENKPSTTDKDCIAKEEPNFVPPAVETKKSRFGLNLPLKSLNLDSNAPQQSRTSAFDGKKLSGIQLTPLMSKLTLLAFSDQQSSGFSSWDTTPGCSFNNPMTPMDYQPRRRKSKTFNSAGSIGEGFEQDALNQPVKVELFICVQQNMTLVLLLQEKSCEKEEMIHSLFETCVSKLTKMENNLHQVLSINVEGSSKGDGGYSFICLDSKWDVNNRCGPWTPGDLLTLNSMHNNLHRNRKLIEFIIRSQDAVIYGYRCGRSEIYYQESSIKNPGLPPPQDAMGVVSLCAKRRLERDHRILLL</sequence>
<dbReference type="PANTHER" id="PTHR14407">
    <property type="entry name" value="HERMANSKY-PUDLAK SYNDROME 4 PROTEIN LIGHT-EAR PROTEIN-RELATED"/>
    <property type="match status" value="1"/>
</dbReference>
<dbReference type="GO" id="GO:0016192">
    <property type="term" value="P:vesicle-mediated transport"/>
    <property type="evidence" value="ECO:0007669"/>
    <property type="project" value="InterPro"/>
</dbReference>
<dbReference type="PANTHER" id="PTHR14407:SF9">
    <property type="entry name" value="BLOC-3 COMPLEX MEMBER HPS4"/>
    <property type="match status" value="1"/>
</dbReference>
<accession>A0A1Q3G3P5</accession>
<dbReference type="GO" id="GO:0005085">
    <property type="term" value="F:guanyl-nucleotide exchange factor activity"/>
    <property type="evidence" value="ECO:0007669"/>
    <property type="project" value="TreeGrafter"/>
</dbReference>
<dbReference type="InterPro" id="IPR043989">
    <property type="entry name" value="CCZ1/INTU/HSP4_longin_3"/>
</dbReference>
<evidence type="ECO:0008006" key="4">
    <source>
        <dbReference type="Google" id="ProtNLM"/>
    </source>
</evidence>
<dbReference type="InterPro" id="IPR026091">
    <property type="entry name" value="HPS4"/>
</dbReference>
<dbReference type="GO" id="GO:0006605">
    <property type="term" value="P:protein targeting"/>
    <property type="evidence" value="ECO:0007669"/>
    <property type="project" value="TreeGrafter"/>
</dbReference>
<feature type="domain" description="CCZ1/INTU/HPS4 third Longin" evidence="2">
    <location>
        <begin position="715"/>
        <end position="784"/>
    </location>
</feature>
<feature type="domain" description="CCZ1/INTU/HSP4 first Longin" evidence="1">
    <location>
        <begin position="5"/>
        <end position="108"/>
    </location>
</feature>
<dbReference type="GO" id="GO:0031085">
    <property type="term" value="C:BLOC-3 complex"/>
    <property type="evidence" value="ECO:0007669"/>
    <property type="project" value="TreeGrafter"/>
</dbReference>
<protein>
    <recommendedName>
        <fullName evidence="4">CCZ1/INTU/HSP4 first Longin domain-containing protein</fullName>
    </recommendedName>
</protein>
<dbReference type="AlphaFoldDB" id="A0A1Q3G3P5"/>
<reference evidence="3" key="1">
    <citation type="submission" date="2017-01" db="EMBL/GenBank/DDBJ databases">
        <title>A deep insight into the sialotranscriptome of adult male and female Cluex tarsalis mosquitoes.</title>
        <authorList>
            <person name="Ribeiro J.M."/>
            <person name="Moreira F."/>
            <person name="Bernard K.A."/>
            <person name="Calvo E."/>
        </authorList>
    </citation>
    <scope>NUCLEOTIDE SEQUENCE</scope>
    <source>
        <strain evidence="3">Kern County</strain>
        <tissue evidence="3">Salivary glands</tissue>
    </source>
</reference>
<proteinExistence type="predicted"/>
<dbReference type="GO" id="GO:0031410">
    <property type="term" value="C:cytoplasmic vesicle"/>
    <property type="evidence" value="ECO:0007669"/>
    <property type="project" value="TreeGrafter"/>
</dbReference>
<evidence type="ECO:0000259" key="2">
    <source>
        <dbReference type="Pfam" id="PF19033"/>
    </source>
</evidence>